<keyword evidence="1" id="KW-0812">Transmembrane</keyword>
<name>A0A1H2BTU3_9BRAD</name>
<accession>A0A1H2BTU3</accession>
<dbReference type="RefSeq" id="WP_100382967.1">
    <property type="nucleotide sequence ID" value="NZ_LT629750.1"/>
</dbReference>
<evidence type="ECO:0000313" key="3">
    <source>
        <dbReference type="Proteomes" id="UP000243904"/>
    </source>
</evidence>
<proteinExistence type="predicted"/>
<sequence>MYFVAAALVVLAGLFYAAGNNEIGDLGVEMCRYGSTFCDSPIYVLVGAVLAGLWGAFVSIR</sequence>
<dbReference type="AlphaFoldDB" id="A0A1H2BTU3"/>
<evidence type="ECO:0000313" key="2">
    <source>
        <dbReference type="EMBL" id="SDT61534.1"/>
    </source>
</evidence>
<feature type="transmembrane region" description="Helical" evidence="1">
    <location>
        <begin position="41"/>
        <end position="60"/>
    </location>
</feature>
<reference evidence="3" key="1">
    <citation type="submission" date="2016-10" db="EMBL/GenBank/DDBJ databases">
        <authorList>
            <person name="Varghese N."/>
            <person name="Submissions S."/>
        </authorList>
    </citation>
    <scope>NUCLEOTIDE SEQUENCE [LARGE SCALE GENOMIC DNA]</scope>
    <source>
        <strain evidence="3">GAS369</strain>
    </source>
</reference>
<protein>
    <submittedName>
        <fullName evidence="2">Uncharacterized protein</fullName>
    </submittedName>
</protein>
<organism evidence="2 3">
    <name type="scientific">Bradyrhizobium canariense</name>
    <dbReference type="NCBI Taxonomy" id="255045"/>
    <lineage>
        <taxon>Bacteria</taxon>
        <taxon>Pseudomonadati</taxon>
        <taxon>Pseudomonadota</taxon>
        <taxon>Alphaproteobacteria</taxon>
        <taxon>Hyphomicrobiales</taxon>
        <taxon>Nitrobacteraceae</taxon>
        <taxon>Bradyrhizobium</taxon>
    </lineage>
</organism>
<dbReference type="EMBL" id="LT629750">
    <property type="protein sequence ID" value="SDT61534.1"/>
    <property type="molecule type" value="Genomic_DNA"/>
</dbReference>
<keyword evidence="1" id="KW-1133">Transmembrane helix</keyword>
<gene>
    <name evidence="2" type="ORF">SAMN05444158_7525</name>
</gene>
<keyword evidence="3" id="KW-1185">Reference proteome</keyword>
<dbReference type="Proteomes" id="UP000243904">
    <property type="component" value="Chromosome I"/>
</dbReference>
<keyword evidence="1" id="KW-0472">Membrane</keyword>
<evidence type="ECO:0000256" key="1">
    <source>
        <dbReference type="SAM" id="Phobius"/>
    </source>
</evidence>